<dbReference type="InterPro" id="IPR018490">
    <property type="entry name" value="cNMP-bd_dom_sf"/>
</dbReference>
<dbReference type="OrthoDB" id="581021at2"/>
<dbReference type="InterPro" id="IPR012318">
    <property type="entry name" value="HTH_CRP"/>
</dbReference>
<keyword evidence="3" id="KW-0804">Transcription</keyword>
<protein>
    <recommendedName>
        <fullName evidence="8">Cyclic nucleotide-binding domain-containing protein</fullName>
    </recommendedName>
</protein>
<comment type="caution">
    <text evidence="6">The sequence shown here is derived from an EMBL/GenBank/DDBJ whole genome shotgun (WGS) entry which is preliminary data.</text>
</comment>
<evidence type="ECO:0008006" key="8">
    <source>
        <dbReference type="Google" id="ProtNLM"/>
    </source>
</evidence>
<dbReference type="PROSITE" id="PS50042">
    <property type="entry name" value="CNMP_BINDING_3"/>
    <property type="match status" value="1"/>
</dbReference>
<dbReference type="CDD" id="cd00038">
    <property type="entry name" value="CAP_ED"/>
    <property type="match status" value="1"/>
</dbReference>
<feature type="domain" description="HTH crp-type" evidence="5">
    <location>
        <begin position="140"/>
        <end position="203"/>
    </location>
</feature>
<name>A0A430ATG7_9ENTE</name>
<accession>A0A430ATG7</accession>
<reference evidence="6 7" key="1">
    <citation type="submission" date="2017-05" db="EMBL/GenBank/DDBJ databases">
        <title>Vagococcus spp. assemblies.</title>
        <authorList>
            <person name="Gulvik C.A."/>
        </authorList>
    </citation>
    <scope>NUCLEOTIDE SEQUENCE [LARGE SCALE GENOMIC DNA]</scope>
    <source>
        <strain evidence="6 7">SS1714</strain>
    </source>
</reference>
<dbReference type="RefSeq" id="WP_126795682.1">
    <property type="nucleotide sequence ID" value="NZ_CP060720.1"/>
</dbReference>
<evidence type="ECO:0000313" key="7">
    <source>
        <dbReference type="Proteomes" id="UP000288028"/>
    </source>
</evidence>
<evidence type="ECO:0000256" key="1">
    <source>
        <dbReference type="ARBA" id="ARBA00023015"/>
    </source>
</evidence>
<dbReference type="InterPro" id="IPR014710">
    <property type="entry name" value="RmlC-like_jellyroll"/>
</dbReference>
<dbReference type="InterPro" id="IPR000595">
    <property type="entry name" value="cNMP-bd_dom"/>
</dbReference>
<evidence type="ECO:0000313" key="6">
    <source>
        <dbReference type="EMBL" id="RSU11343.1"/>
    </source>
</evidence>
<dbReference type="SMART" id="SM00100">
    <property type="entry name" value="cNMP"/>
    <property type="match status" value="1"/>
</dbReference>
<proteinExistence type="predicted"/>
<keyword evidence="2" id="KW-0238">DNA-binding</keyword>
<keyword evidence="7" id="KW-1185">Reference proteome</keyword>
<dbReference type="PROSITE" id="PS51063">
    <property type="entry name" value="HTH_CRP_2"/>
    <property type="match status" value="1"/>
</dbReference>
<gene>
    <name evidence="6" type="ORF">CBF28_12235</name>
</gene>
<dbReference type="InterPro" id="IPR036390">
    <property type="entry name" value="WH_DNA-bd_sf"/>
</dbReference>
<feature type="domain" description="Cyclic nucleotide-binding" evidence="4">
    <location>
        <begin position="15"/>
        <end position="87"/>
    </location>
</feature>
<dbReference type="Gene3D" id="2.60.120.10">
    <property type="entry name" value="Jelly Rolls"/>
    <property type="match status" value="1"/>
</dbReference>
<keyword evidence="1" id="KW-0805">Transcription regulation</keyword>
<dbReference type="AlphaFoldDB" id="A0A430ATG7"/>
<dbReference type="GO" id="GO:0003677">
    <property type="term" value="F:DNA binding"/>
    <property type="evidence" value="ECO:0007669"/>
    <property type="project" value="UniProtKB-KW"/>
</dbReference>
<evidence type="ECO:0000259" key="5">
    <source>
        <dbReference type="PROSITE" id="PS51063"/>
    </source>
</evidence>
<dbReference type="Proteomes" id="UP000288028">
    <property type="component" value="Unassembled WGS sequence"/>
</dbReference>
<evidence type="ECO:0000259" key="4">
    <source>
        <dbReference type="PROSITE" id="PS50042"/>
    </source>
</evidence>
<dbReference type="GeneID" id="95579441"/>
<evidence type="ECO:0000256" key="3">
    <source>
        <dbReference type="ARBA" id="ARBA00023163"/>
    </source>
</evidence>
<dbReference type="GO" id="GO:0006355">
    <property type="term" value="P:regulation of DNA-templated transcription"/>
    <property type="evidence" value="ECO:0007669"/>
    <property type="project" value="InterPro"/>
</dbReference>
<dbReference type="EMBL" id="NGKB01000014">
    <property type="protein sequence ID" value="RSU11343.1"/>
    <property type="molecule type" value="Genomic_DNA"/>
</dbReference>
<dbReference type="SUPFAM" id="SSF46785">
    <property type="entry name" value="Winged helix' DNA-binding domain"/>
    <property type="match status" value="1"/>
</dbReference>
<dbReference type="SUPFAM" id="SSF51206">
    <property type="entry name" value="cAMP-binding domain-like"/>
    <property type="match status" value="1"/>
</dbReference>
<organism evidence="6 7">
    <name type="scientific">Vagococcus carniphilus</name>
    <dbReference type="NCBI Taxonomy" id="218144"/>
    <lineage>
        <taxon>Bacteria</taxon>
        <taxon>Bacillati</taxon>
        <taxon>Bacillota</taxon>
        <taxon>Bacilli</taxon>
        <taxon>Lactobacillales</taxon>
        <taxon>Enterococcaceae</taxon>
        <taxon>Vagococcus</taxon>
    </lineage>
</organism>
<dbReference type="Pfam" id="PF00027">
    <property type="entry name" value="cNMP_binding"/>
    <property type="match status" value="1"/>
</dbReference>
<dbReference type="Pfam" id="PF13545">
    <property type="entry name" value="HTH_Crp_2"/>
    <property type="match status" value="1"/>
</dbReference>
<evidence type="ECO:0000256" key="2">
    <source>
        <dbReference type="ARBA" id="ARBA00023125"/>
    </source>
</evidence>
<sequence>MLDEQKLLNQYHLDINQLKHYKYVHFNPRETIILEGMENFNLLIVSSGKAKVCSTAKNGKNLILSYYLSSGIIGDIEFLTDEPKATTTIIALSPFSCLLVPLKENASYLKENTPFIKALGKGLTEKLQRSAENFLSTSLYTGEERLCSYLLNCSYKNYFQDNLKEVADTLGLSYRHLLRLLKQLVEDGLIEKTEDGYFIKEEQALKKRSIDSF</sequence>